<evidence type="ECO:0000256" key="1">
    <source>
        <dbReference type="SAM" id="MobiDB-lite"/>
    </source>
</evidence>
<dbReference type="GO" id="GO:0005576">
    <property type="term" value="C:extracellular region"/>
    <property type="evidence" value="ECO:0000318"/>
    <property type="project" value="GO_Central"/>
</dbReference>
<evidence type="ECO:0000313" key="3">
    <source>
        <dbReference type="EMBL" id="KCW66182.1"/>
    </source>
</evidence>
<proteinExistence type="predicted"/>
<protein>
    <submittedName>
        <fullName evidence="3">Uncharacterized protein</fullName>
    </submittedName>
</protein>
<dbReference type="GO" id="GO:0005179">
    <property type="term" value="F:hormone activity"/>
    <property type="evidence" value="ECO:0000318"/>
    <property type="project" value="GO_Central"/>
</dbReference>
<sequence>MVAKAGGFFFPGLLLVALLLWSEVDSAKGRILWPGKWEKKGDYVKSSDGTGGFSPGMGHRHILLSKTDSESTDPGHSPGVGHITSERKDQWSTEPGHSPGAGHSTGPGGQDPNP</sequence>
<keyword evidence="2" id="KW-0732">Signal</keyword>
<gene>
    <name evidence="3" type="ORF">EUGRSUZ_F00020</name>
</gene>
<reference evidence="3" key="1">
    <citation type="submission" date="2013-07" db="EMBL/GenBank/DDBJ databases">
        <title>The genome of Eucalyptus grandis.</title>
        <authorList>
            <person name="Schmutz J."/>
            <person name="Hayes R."/>
            <person name="Myburg A."/>
            <person name="Tuskan G."/>
            <person name="Grattapaglia D."/>
            <person name="Rokhsar D.S."/>
        </authorList>
    </citation>
    <scope>NUCLEOTIDE SEQUENCE</scope>
    <source>
        <tissue evidence="3">Leaf extractions</tissue>
    </source>
</reference>
<dbReference type="GO" id="GO:1901371">
    <property type="term" value="P:regulation of leaf morphogenesis"/>
    <property type="evidence" value="ECO:0000318"/>
    <property type="project" value="GO_Central"/>
</dbReference>
<dbReference type="EMBL" id="KK198758">
    <property type="protein sequence ID" value="KCW66182.1"/>
    <property type="molecule type" value="Genomic_DNA"/>
</dbReference>
<feature type="compositionally biased region" description="Gly residues" evidence="1">
    <location>
        <begin position="103"/>
        <end position="114"/>
    </location>
</feature>
<name>A0A059BIX8_EUCGR</name>
<organism evidence="3">
    <name type="scientific">Eucalyptus grandis</name>
    <name type="common">Flooded gum</name>
    <dbReference type="NCBI Taxonomy" id="71139"/>
    <lineage>
        <taxon>Eukaryota</taxon>
        <taxon>Viridiplantae</taxon>
        <taxon>Streptophyta</taxon>
        <taxon>Embryophyta</taxon>
        <taxon>Tracheophyta</taxon>
        <taxon>Spermatophyta</taxon>
        <taxon>Magnoliopsida</taxon>
        <taxon>eudicotyledons</taxon>
        <taxon>Gunneridae</taxon>
        <taxon>Pentapetalae</taxon>
        <taxon>rosids</taxon>
        <taxon>malvids</taxon>
        <taxon>Myrtales</taxon>
        <taxon>Myrtaceae</taxon>
        <taxon>Myrtoideae</taxon>
        <taxon>Eucalypteae</taxon>
        <taxon>Eucalyptus</taxon>
    </lineage>
</organism>
<dbReference type="AlphaFoldDB" id="A0A059BIX8"/>
<feature type="chain" id="PRO_5001574371" evidence="2">
    <location>
        <begin position="27"/>
        <end position="114"/>
    </location>
</feature>
<feature type="region of interest" description="Disordered" evidence="1">
    <location>
        <begin position="42"/>
        <end position="114"/>
    </location>
</feature>
<dbReference type="InParanoid" id="A0A059BIX8"/>
<accession>A0A059BIX8</accession>
<dbReference type="Gramene" id="KCW66182">
    <property type="protein sequence ID" value="KCW66182"/>
    <property type="gene ID" value="EUGRSUZ_F00020"/>
</dbReference>
<dbReference type="GO" id="GO:1902025">
    <property type="term" value="P:nitrate import"/>
    <property type="evidence" value="ECO:0000318"/>
    <property type="project" value="GO_Central"/>
</dbReference>
<feature type="signal peptide" evidence="2">
    <location>
        <begin position="1"/>
        <end position="26"/>
    </location>
</feature>
<evidence type="ECO:0000256" key="2">
    <source>
        <dbReference type="SAM" id="SignalP"/>
    </source>
</evidence>
<dbReference type="GO" id="GO:2000280">
    <property type="term" value="P:regulation of root development"/>
    <property type="evidence" value="ECO:0000318"/>
    <property type="project" value="GO_Central"/>
</dbReference>